<dbReference type="PANTHER" id="PTHR46013:SF7">
    <property type="entry name" value="IG-LIKE DOMAIN-CONTAINING PROTEIN"/>
    <property type="match status" value="1"/>
</dbReference>
<reference evidence="3 4" key="1">
    <citation type="journal article" date="2023" name="Sci. Data">
        <title>Genome assembly of the Korean intertidal mud-creeper Batillaria attramentaria.</title>
        <authorList>
            <person name="Patra A.K."/>
            <person name="Ho P.T."/>
            <person name="Jun S."/>
            <person name="Lee S.J."/>
            <person name="Kim Y."/>
            <person name="Won Y.J."/>
        </authorList>
    </citation>
    <scope>NUCLEOTIDE SEQUENCE [LARGE SCALE GENOMIC DNA]</scope>
    <source>
        <strain evidence="3">Wonlab-2016</strain>
    </source>
</reference>
<dbReference type="PANTHER" id="PTHR46013">
    <property type="entry name" value="VASCULAR CELL ADHESION MOLECULE 1"/>
    <property type="match status" value="1"/>
</dbReference>
<dbReference type="InterPro" id="IPR003599">
    <property type="entry name" value="Ig_sub"/>
</dbReference>
<dbReference type="Proteomes" id="UP001519460">
    <property type="component" value="Unassembled WGS sequence"/>
</dbReference>
<protein>
    <recommendedName>
        <fullName evidence="2">Ig-like domain-containing protein</fullName>
    </recommendedName>
</protein>
<dbReference type="AlphaFoldDB" id="A0ABD0KEJ4"/>
<accession>A0ABD0KEJ4</accession>
<dbReference type="InterPro" id="IPR007110">
    <property type="entry name" value="Ig-like_dom"/>
</dbReference>
<sequence>LNLQQCVSNVIEVDETSSSNVVTCRGAGQNEEIAWGYTASSGATVSIATCRPSGSCTITNPLFSATRSPSSTSSQLTFKQDIKTYRSQYGSLTLICDTPSQDEVSCQLDVVHHAEVTSCKAQFNTAGTQRTVNGTCDVSKAYSERGRYSCNWTEHRAGSSTAIPASQTSLTKTAYTEGGATYNSVTCSFNRAFPIVTGTYTYSVIISPGTVTPTVSGSNTIESPVSPSVTCSPSPYVPENQTVTCTCNTQSLGNPEGRLMWFRGNDLINTGNYGDTTLVMTPQPLTRSDHGNTVFRCDAGWSHSQVIRGEQYTASVGSHPSSSTAVYQYLFPGPLCFTQSWLRQPLVLITNLTGQETDIDSPTLTVSPVEVSENMTVTFICRADDARPTPYVILAKRDNGTELTNQSSPLSHSVSRARCEDADVYTCTASNGMGPDMMDDVTLRVKCSPRALFGQSGEHPSVNFKGEPVSLHFNITAYPTPESFNFTFLGSNLTTVTRSPAGIALNASCQQKAGSLYLVICVVIVDYVTSTAAGFYRLTLTNDQGHGDVIFQIKFYSDTSDEGGRNDQLCTCDGGLSTGITVAVSVVVTIVVVVVVFVVWAWRRHWILPCAGEQILYWFDSFK</sequence>
<evidence type="ECO:0000313" key="3">
    <source>
        <dbReference type="EMBL" id="KAK7485533.1"/>
    </source>
</evidence>
<comment type="caution">
    <text evidence="3">The sequence shown here is derived from an EMBL/GenBank/DDBJ whole genome shotgun (WGS) entry which is preliminary data.</text>
</comment>
<dbReference type="Gene3D" id="2.60.40.10">
    <property type="entry name" value="Immunoglobulins"/>
    <property type="match status" value="2"/>
</dbReference>
<name>A0ABD0KEJ4_9CAEN</name>
<dbReference type="InterPro" id="IPR013783">
    <property type="entry name" value="Ig-like_fold"/>
</dbReference>
<keyword evidence="1" id="KW-0472">Membrane</keyword>
<evidence type="ECO:0000313" key="4">
    <source>
        <dbReference type="Proteomes" id="UP001519460"/>
    </source>
</evidence>
<feature type="domain" description="Ig-like" evidence="2">
    <location>
        <begin position="362"/>
        <end position="444"/>
    </location>
</feature>
<dbReference type="Pfam" id="PF13895">
    <property type="entry name" value="Ig_2"/>
    <property type="match status" value="1"/>
</dbReference>
<dbReference type="EMBL" id="JACVVK020000193">
    <property type="protein sequence ID" value="KAK7485533.1"/>
    <property type="molecule type" value="Genomic_DNA"/>
</dbReference>
<gene>
    <name evidence="3" type="ORF">BaRGS_00023221</name>
</gene>
<organism evidence="3 4">
    <name type="scientific">Batillaria attramentaria</name>
    <dbReference type="NCBI Taxonomy" id="370345"/>
    <lineage>
        <taxon>Eukaryota</taxon>
        <taxon>Metazoa</taxon>
        <taxon>Spiralia</taxon>
        <taxon>Lophotrochozoa</taxon>
        <taxon>Mollusca</taxon>
        <taxon>Gastropoda</taxon>
        <taxon>Caenogastropoda</taxon>
        <taxon>Sorbeoconcha</taxon>
        <taxon>Cerithioidea</taxon>
        <taxon>Batillariidae</taxon>
        <taxon>Batillaria</taxon>
    </lineage>
</organism>
<dbReference type="SUPFAM" id="SSF48726">
    <property type="entry name" value="Immunoglobulin"/>
    <property type="match status" value="2"/>
</dbReference>
<keyword evidence="1" id="KW-0812">Transmembrane</keyword>
<keyword evidence="1" id="KW-1133">Transmembrane helix</keyword>
<proteinExistence type="predicted"/>
<evidence type="ECO:0000259" key="2">
    <source>
        <dbReference type="PROSITE" id="PS50835"/>
    </source>
</evidence>
<feature type="non-terminal residue" evidence="3">
    <location>
        <position position="1"/>
    </location>
</feature>
<feature type="domain" description="Ig-like" evidence="2">
    <location>
        <begin position="227"/>
        <end position="299"/>
    </location>
</feature>
<dbReference type="InterPro" id="IPR036179">
    <property type="entry name" value="Ig-like_dom_sf"/>
</dbReference>
<feature type="transmembrane region" description="Helical" evidence="1">
    <location>
        <begin position="580"/>
        <end position="602"/>
    </location>
</feature>
<keyword evidence="4" id="KW-1185">Reference proteome</keyword>
<dbReference type="PROSITE" id="PS50835">
    <property type="entry name" value="IG_LIKE"/>
    <property type="match status" value="2"/>
</dbReference>
<dbReference type="SMART" id="SM00409">
    <property type="entry name" value="IG"/>
    <property type="match status" value="1"/>
</dbReference>
<evidence type="ECO:0000256" key="1">
    <source>
        <dbReference type="SAM" id="Phobius"/>
    </source>
</evidence>